<keyword evidence="2" id="KW-1185">Reference proteome</keyword>
<comment type="caution">
    <text evidence="1">The sequence shown here is derived from an EMBL/GenBank/DDBJ whole genome shotgun (WGS) entry which is preliminary data.</text>
</comment>
<sequence>MFLYLYLDKARLGSCLEDCRRARLEMDRFKIELDESCLTGLTTQRTELVCSLRMIQRGLRMEGLEGWQLTFNSSNRITHTARPDLGTATIQ</sequence>
<dbReference type="EMBL" id="CALTRL010005785">
    <property type="protein sequence ID" value="CAH7686341.1"/>
    <property type="molecule type" value="Genomic_DNA"/>
</dbReference>
<evidence type="ECO:0000313" key="1">
    <source>
        <dbReference type="EMBL" id="CAH7686341.1"/>
    </source>
</evidence>
<protein>
    <submittedName>
        <fullName evidence="1">Uncharacterized protein</fullName>
    </submittedName>
</protein>
<organism evidence="1 2">
    <name type="scientific">Phakopsora pachyrhizi</name>
    <name type="common">Asian soybean rust disease fungus</name>
    <dbReference type="NCBI Taxonomy" id="170000"/>
    <lineage>
        <taxon>Eukaryota</taxon>
        <taxon>Fungi</taxon>
        <taxon>Dikarya</taxon>
        <taxon>Basidiomycota</taxon>
        <taxon>Pucciniomycotina</taxon>
        <taxon>Pucciniomycetes</taxon>
        <taxon>Pucciniales</taxon>
        <taxon>Phakopsoraceae</taxon>
        <taxon>Phakopsora</taxon>
    </lineage>
</organism>
<proteinExistence type="predicted"/>
<dbReference type="AlphaFoldDB" id="A0AAV0BHG2"/>
<accession>A0AAV0BHG2</accession>
<gene>
    <name evidence="1" type="ORF">PPACK8108_LOCUS20979</name>
</gene>
<evidence type="ECO:0000313" key="2">
    <source>
        <dbReference type="Proteomes" id="UP001153365"/>
    </source>
</evidence>
<name>A0AAV0BHG2_PHAPC</name>
<dbReference type="Proteomes" id="UP001153365">
    <property type="component" value="Unassembled WGS sequence"/>
</dbReference>
<reference evidence="1" key="1">
    <citation type="submission" date="2022-06" db="EMBL/GenBank/DDBJ databases">
        <authorList>
            <consortium name="SYNGENTA / RWTH Aachen University"/>
        </authorList>
    </citation>
    <scope>NUCLEOTIDE SEQUENCE</scope>
</reference>